<evidence type="ECO:0000256" key="1">
    <source>
        <dbReference type="SAM" id="SignalP"/>
    </source>
</evidence>
<name>A0A8J2YNT7_9PROT</name>
<evidence type="ECO:0000313" key="3">
    <source>
        <dbReference type="Proteomes" id="UP000646365"/>
    </source>
</evidence>
<dbReference type="EMBL" id="BMJQ01000001">
    <property type="protein sequence ID" value="GGE99020.1"/>
    <property type="molecule type" value="Genomic_DNA"/>
</dbReference>
<dbReference type="Proteomes" id="UP000646365">
    <property type="component" value="Unassembled WGS sequence"/>
</dbReference>
<keyword evidence="1" id="KW-0732">Signal</keyword>
<sequence length="113" mass="12433">MIRMCGLSLLLIVVSILGLPVKAAPPPNADPALSPWFESLRQPGTGISCCSIADCRPADYRTTPNGYEVWIDNRWQPVPPEKVLQRADNPVGRAIVCWTKQVGIMCFVRAPET</sequence>
<evidence type="ECO:0000313" key="2">
    <source>
        <dbReference type="EMBL" id="GGE99020.1"/>
    </source>
</evidence>
<comment type="caution">
    <text evidence="2">The sequence shown here is derived from an EMBL/GenBank/DDBJ whole genome shotgun (WGS) entry which is preliminary data.</text>
</comment>
<accession>A0A8J2YNT7</accession>
<keyword evidence="3" id="KW-1185">Reference proteome</keyword>
<feature type="signal peptide" evidence="1">
    <location>
        <begin position="1"/>
        <end position="23"/>
    </location>
</feature>
<proteinExistence type="predicted"/>
<dbReference type="RefSeq" id="WP_229743383.1">
    <property type="nucleotide sequence ID" value="NZ_BMJQ01000001.1"/>
</dbReference>
<feature type="chain" id="PRO_5035298524" evidence="1">
    <location>
        <begin position="24"/>
        <end position="113"/>
    </location>
</feature>
<reference evidence="2" key="2">
    <citation type="submission" date="2020-09" db="EMBL/GenBank/DDBJ databases">
        <authorList>
            <person name="Sun Q."/>
            <person name="Zhou Y."/>
        </authorList>
    </citation>
    <scope>NUCLEOTIDE SEQUENCE</scope>
    <source>
        <strain evidence="2">CGMCC 1.15725</strain>
    </source>
</reference>
<dbReference type="AlphaFoldDB" id="A0A8J2YNT7"/>
<organism evidence="2 3">
    <name type="scientific">Aliidongia dinghuensis</name>
    <dbReference type="NCBI Taxonomy" id="1867774"/>
    <lineage>
        <taxon>Bacteria</taxon>
        <taxon>Pseudomonadati</taxon>
        <taxon>Pseudomonadota</taxon>
        <taxon>Alphaproteobacteria</taxon>
        <taxon>Rhodospirillales</taxon>
        <taxon>Dongiaceae</taxon>
        <taxon>Aliidongia</taxon>
    </lineage>
</organism>
<protein>
    <submittedName>
        <fullName evidence="2">Uncharacterized protein</fullName>
    </submittedName>
</protein>
<reference evidence="2" key="1">
    <citation type="journal article" date="2014" name="Int. J. Syst. Evol. Microbiol.">
        <title>Complete genome sequence of Corynebacterium casei LMG S-19264T (=DSM 44701T), isolated from a smear-ripened cheese.</title>
        <authorList>
            <consortium name="US DOE Joint Genome Institute (JGI-PGF)"/>
            <person name="Walter F."/>
            <person name="Albersmeier A."/>
            <person name="Kalinowski J."/>
            <person name="Ruckert C."/>
        </authorList>
    </citation>
    <scope>NUCLEOTIDE SEQUENCE</scope>
    <source>
        <strain evidence="2">CGMCC 1.15725</strain>
    </source>
</reference>
<gene>
    <name evidence="2" type="ORF">GCM10011611_00700</name>
</gene>